<comment type="caution">
    <text evidence="2">The sequence shown here is derived from an EMBL/GenBank/DDBJ whole genome shotgun (WGS) entry which is preliminary data.</text>
</comment>
<organism evidence="2 3">
    <name type="scientific">Paramecium primaurelia</name>
    <dbReference type="NCBI Taxonomy" id="5886"/>
    <lineage>
        <taxon>Eukaryota</taxon>
        <taxon>Sar</taxon>
        <taxon>Alveolata</taxon>
        <taxon>Ciliophora</taxon>
        <taxon>Intramacronucleata</taxon>
        <taxon>Oligohymenophorea</taxon>
        <taxon>Peniculida</taxon>
        <taxon>Parameciidae</taxon>
        <taxon>Paramecium</taxon>
    </lineage>
</organism>
<dbReference type="OMA" id="IEVQTVC"/>
<reference evidence="2" key="1">
    <citation type="submission" date="2021-01" db="EMBL/GenBank/DDBJ databases">
        <authorList>
            <consortium name="Genoscope - CEA"/>
            <person name="William W."/>
        </authorList>
    </citation>
    <scope>NUCLEOTIDE SEQUENCE</scope>
</reference>
<feature type="coiled-coil region" evidence="1">
    <location>
        <begin position="56"/>
        <end position="154"/>
    </location>
</feature>
<evidence type="ECO:0000313" key="3">
    <source>
        <dbReference type="Proteomes" id="UP000688137"/>
    </source>
</evidence>
<keyword evidence="1" id="KW-0175">Coiled coil</keyword>
<dbReference type="Proteomes" id="UP000688137">
    <property type="component" value="Unassembled WGS sequence"/>
</dbReference>
<keyword evidence="3" id="KW-1185">Reference proteome</keyword>
<dbReference type="AlphaFoldDB" id="A0A8S1MNJ3"/>
<evidence type="ECO:0000313" key="2">
    <source>
        <dbReference type="EMBL" id="CAD8078496.1"/>
    </source>
</evidence>
<dbReference type="EMBL" id="CAJJDM010000061">
    <property type="protein sequence ID" value="CAD8078496.1"/>
    <property type="molecule type" value="Genomic_DNA"/>
</dbReference>
<evidence type="ECO:0000256" key="1">
    <source>
        <dbReference type="SAM" id="Coils"/>
    </source>
</evidence>
<accession>A0A8S1MNJ3</accession>
<gene>
    <name evidence="2" type="ORF">PPRIM_AZ9-3.1.T0600076</name>
</gene>
<sequence length="154" mass="18451">MLKQQPQSAKSGNAIKQKKETLERFAYCNSQQLFQNNIFDLRQFIKQNYEKYCELLDRVENAKLMVKQKKENLDQLKSKSENKTNKPRANLCVLDELSQLKRQIEIKQSTNNELKSQLEQMNQWTKKQDFFQEYQEICKQVDDLRIQNDQLLKA</sequence>
<proteinExistence type="predicted"/>
<name>A0A8S1MNJ3_PARPR</name>
<protein>
    <submittedName>
        <fullName evidence="2">Uncharacterized protein</fullName>
    </submittedName>
</protein>